<organism evidence="1 2">
    <name type="scientific">Candidatus Propionivibrio aalborgensis</name>
    <dbReference type="NCBI Taxonomy" id="1860101"/>
    <lineage>
        <taxon>Bacteria</taxon>
        <taxon>Pseudomonadati</taxon>
        <taxon>Pseudomonadota</taxon>
        <taxon>Betaproteobacteria</taxon>
        <taxon>Rhodocyclales</taxon>
        <taxon>Rhodocyclaceae</taxon>
        <taxon>Propionivibrio</taxon>
    </lineage>
</organism>
<name>A0A1A8Y103_9RHOO</name>
<accession>A0A1A8Y103</accession>
<gene>
    <name evidence="1" type="ORF">PROAA_610057</name>
</gene>
<dbReference type="RefSeq" id="WP_186412269.1">
    <property type="nucleotide sequence ID" value="NZ_FLQY01000364.1"/>
</dbReference>
<proteinExistence type="predicted"/>
<reference evidence="1 2" key="1">
    <citation type="submission" date="2016-06" db="EMBL/GenBank/DDBJ databases">
        <authorList>
            <person name="Kjaerup R.B."/>
            <person name="Dalgaard T.S."/>
            <person name="Juul-Madsen H.R."/>
        </authorList>
    </citation>
    <scope>NUCLEOTIDE SEQUENCE [LARGE SCALE GENOMIC DNA]</scope>
    <source>
        <strain evidence="1">2</strain>
    </source>
</reference>
<keyword evidence="2" id="KW-1185">Reference proteome</keyword>
<evidence type="ECO:0000313" key="2">
    <source>
        <dbReference type="Proteomes" id="UP000199600"/>
    </source>
</evidence>
<protein>
    <submittedName>
        <fullName evidence="1">Uncharacterized protein</fullName>
    </submittedName>
</protein>
<dbReference type="AlphaFoldDB" id="A0A1A8Y103"/>
<evidence type="ECO:0000313" key="1">
    <source>
        <dbReference type="EMBL" id="SBT10697.1"/>
    </source>
</evidence>
<dbReference type="EMBL" id="FLQY01000364">
    <property type="protein sequence ID" value="SBT10697.1"/>
    <property type="molecule type" value="Genomic_DNA"/>
</dbReference>
<sequence length="339" mass="35923">MGIITITPGSYTPGAQSSLDAMASVINAAWDQGNLKSDDFADKIAAITAGWLDVTTAPHITASSATAPTVVEPGVDIPATQSATDILDTFTTKYLEVATFLADKFTAFRATYFPDESTTYAAAEAWLLAAINNPDSGLPVAIQNQITADDHARIAIESARASAGLAHKFSAMRFPLMPDQLVSAQVQIEQNKQNLMAESSRKITMQSVDMMKFAVEKALSLRQMALGASVEYIKALASGPDVSSRVVGIGYDAQSKLISSASQFYGARIDAAKLTYAADQFNAQSTQSAAEKNQMSDLTLIEDRLKALLTEAQALAQMATSLFNNVHAAAGTSYSVNGT</sequence>
<dbReference type="Proteomes" id="UP000199600">
    <property type="component" value="Unassembled WGS sequence"/>
</dbReference>